<protein>
    <submittedName>
        <fullName evidence="9">Cytochrome c assembly protein</fullName>
    </submittedName>
</protein>
<feature type="transmembrane region" description="Helical" evidence="6">
    <location>
        <begin position="12"/>
        <end position="32"/>
    </location>
</feature>
<keyword evidence="10" id="KW-1185">Reference proteome</keyword>
<feature type="transmembrane region" description="Helical" evidence="6">
    <location>
        <begin position="1006"/>
        <end position="1026"/>
    </location>
</feature>
<keyword evidence="5 6" id="KW-0472">Membrane</keyword>
<dbReference type="Pfam" id="PF01578">
    <property type="entry name" value="Cytochrom_C_asm"/>
    <property type="match status" value="1"/>
</dbReference>
<proteinExistence type="predicted"/>
<feature type="transmembrane region" description="Helical" evidence="6">
    <location>
        <begin position="469"/>
        <end position="488"/>
    </location>
</feature>
<dbReference type="GO" id="GO:0017004">
    <property type="term" value="P:cytochrome complex assembly"/>
    <property type="evidence" value="ECO:0007669"/>
    <property type="project" value="UniProtKB-KW"/>
</dbReference>
<feature type="transmembrane region" description="Helical" evidence="6">
    <location>
        <begin position="1046"/>
        <end position="1066"/>
    </location>
</feature>
<dbReference type="GO" id="GO:0020037">
    <property type="term" value="F:heme binding"/>
    <property type="evidence" value="ECO:0007669"/>
    <property type="project" value="InterPro"/>
</dbReference>
<comment type="subcellular location">
    <subcellularLocation>
        <location evidence="1">Membrane</location>
        <topology evidence="1">Multi-pass membrane protein</topology>
    </subcellularLocation>
</comment>
<keyword evidence="3" id="KW-0201">Cytochrome c-type biogenesis</keyword>
<dbReference type="InterPro" id="IPR002541">
    <property type="entry name" value="Cyt_c_assembly"/>
</dbReference>
<dbReference type="InterPro" id="IPR007816">
    <property type="entry name" value="ResB-like_domain"/>
</dbReference>
<evidence type="ECO:0000256" key="1">
    <source>
        <dbReference type="ARBA" id="ARBA00004141"/>
    </source>
</evidence>
<accession>K2PT01</accession>
<evidence type="ECO:0000256" key="6">
    <source>
        <dbReference type="SAM" id="Phobius"/>
    </source>
</evidence>
<gene>
    <name evidence="9" type="ORF">I215_05707</name>
</gene>
<dbReference type="Pfam" id="PF05140">
    <property type="entry name" value="ResB"/>
    <property type="match status" value="1"/>
</dbReference>
<feature type="transmembrane region" description="Helical" evidence="6">
    <location>
        <begin position="942"/>
        <end position="961"/>
    </location>
</feature>
<dbReference type="RefSeq" id="WP_008991013.1">
    <property type="nucleotide sequence ID" value="NZ_AMSG01000005.1"/>
</dbReference>
<dbReference type="InterPro" id="IPR045062">
    <property type="entry name" value="Cyt_c_biogenesis_CcsA/CcmC"/>
</dbReference>
<feature type="transmembrane region" description="Helical" evidence="6">
    <location>
        <begin position="859"/>
        <end position="878"/>
    </location>
</feature>
<dbReference type="EMBL" id="AMSG01000005">
    <property type="protein sequence ID" value="EKF55705.1"/>
    <property type="molecule type" value="Genomic_DNA"/>
</dbReference>
<dbReference type="eggNOG" id="COG0755">
    <property type="taxonomic scope" value="Bacteria"/>
</dbReference>
<keyword evidence="2 6" id="KW-0812">Transmembrane</keyword>
<feature type="transmembrane region" description="Helical" evidence="6">
    <location>
        <begin position="802"/>
        <end position="824"/>
    </location>
</feature>
<evidence type="ECO:0000259" key="7">
    <source>
        <dbReference type="Pfam" id="PF01578"/>
    </source>
</evidence>
<reference evidence="9 10" key="1">
    <citation type="journal article" date="2012" name="J. Bacteriol.">
        <title>Genome Sequence of Galbibacter marinum Type Strain ck-I2-15.</title>
        <authorList>
            <person name="Lai Q."/>
            <person name="Li C."/>
            <person name="Shao Z."/>
        </authorList>
    </citation>
    <scope>NUCLEOTIDE SEQUENCE [LARGE SCALE GENOMIC DNA]</scope>
    <source>
        <strain evidence="10">ck-I2-15</strain>
    </source>
</reference>
<keyword evidence="4 6" id="KW-1133">Transmembrane helix</keyword>
<dbReference type="PANTHER" id="PTHR30071:SF1">
    <property type="entry name" value="CYTOCHROME B_B6 PROTEIN-RELATED"/>
    <property type="match status" value="1"/>
</dbReference>
<feature type="transmembrane region" description="Helical" evidence="6">
    <location>
        <begin position="981"/>
        <end position="999"/>
    </location>
</feature>
<evidence type="ECO:0000256" key="5">
    <source>
        <dbReference type="ARBA" id="ARBA00023136"/>
    </source>
</evidence>
<evidence type="ECO:0000259" key="8">
    <source>
        <dbReference type="Pfam" id="PF05140"/>
    </source>
</evidence>
<dbReference type="Proteomes" id="UP000007364">
    <property type="component" value="Unassembled WGS sequence"/>
</dbReference>
<dbReference type="OrthoDB" id="9814290at2"/>
<feature type="transmembrane region" description="Helical" evidence="6">
    <location>
        <begin position="44"/>
        <end position="64"/>
    </location>
</feature>
<feature type="transmembrane region" description="Helical" evidence="6">
    <location>
        <begin position="771"/>
        <end position="790"/>
    </location>
</feature>
<feature type="domain" description="ResB-like" evidence="8">
    <location>
        <begin position="347"/>
        <end position="425"/>
    </location>
</feature>
<dbReference type="PATRIC" id="fig|555500.3.peg.1180"/>
<evidence type="ECO:0000256" key="4">
    <source>
        <dbReference type="ARBA" id="ARBA00022989"/>
    </source>
</evidence>
<comment type="caution">
    <text evidence="9">The sequence shown here is derived from an EMBL/GenBank/DDBJ whole genome shotgun (WGS) entry which is preliminary data.</text>
</comment>
<dbReference type="STRING" id="555500.I215_05707"/>
<feature type="domain" description="Cytochrome c assembly protein" evidence="7">
    <location>
        <begin position="830"/>
        <end position="1034"/>
    </location>
</feature>
<evidence type="ECO:0000256" key="2">
    <source>
        <dbReference type="ARBA" id="ARBA00022692"/>
    </source>
</evidence>
<organism evidence="9 10">
    <name type="scientific">Galbibacter marinus</name>
    <dbReference type="NCBI Taxonomy" id="555500"/>
    <lineage>
        <taxon>Bacteria</taxon>
        <taxon>Pseudomonadati</taxon>
        <taxon>Bacteroidota</taxon>
        <taxon>Flavobacteriia</taxon>
        <taxon>Flavobacteriales</taxon>
        <taxon>Flavobacteriaceae</taxon>
        <taxon>Galbibacter</taxon>
    </lineage>
</organism>
<dbReference type="GO" id="GO:0005886">
    <property type="term" value="C:plasma membrane"/>
    <property type="evidence" value="ECO:0007669"/>
    <property type="project" value="TreeGrafter"/>
</dbReference>
<feature type="transmembrane region" description="Helical" evidence="6">
    <location>
        <begin position="76"/>
        <end position="99"/>
    </location>
</feature>
<feature type="transmembrane region" description="Helical" evidence="6">
    <location>
        <begin position="898"/>
        <end position="921"/>
    </location>
</feature>
<dbReference type="PANTHER" id="PTHR30071">
    <property type="entry name" value="HEME EXPORTER PROTEIN C"/>
    <property type="match status" value="1"/>
</dbReference>
<evidence type="ECO:0000256" key="3">
    <source>
        <dbReference type="ARBA" id="ARBA00022748"/>
    </source>
</evidence>
<feature type="transmembrane region" description="Helical" evidence="6">
    <location>
        <begin position="426"/>
        <end position="449"/>
    </location>
</feature>
<evidence type="ECO:0000313" key="10">
    <source>
        <dbReference type="Proteomes" id="UP000007364"/>
    </source>
</evidence>
<dbReference type="AlphaFoldDB" id="K2PT01"/>
<feature type="transmembrane region" description="Helical" evidence="6">
    <location>
        <begin position="836"/>
        <end position="852"/>
    </location>
</feature>
<name>K2PT01_9FLAO</name>
<evidence type="ECO:0000313" key="9">
    <source>
        <dbReference type="EMBL" id="EKF55705.1"/>
    </source>
</evidence>
<sequence>MLESLKKVLFSTRLMAILFVVFAVALAMGTFVESWYNTETSKIWIYNTWWFELIMLIFVINFCGNIKRYNLAKKENWPVLLLHLSFIIILVGAGITRYIGYEGIMPIREGQTVDYMLTQKKYVSVLVDGEINGEPKRKSLQDEIMISKMGRKTSLPWKSDFNGQDFKISYAGFIQGAEEGLVEAENGDTYLKIVEAGGGDRHDHYIKEGEVTNIHNILFALNKHTPGAINLTISDSVSTIDPPFEGTFLRMADQFQGEVFKDSVQGLKYRSLYSMAGMQFVFPDPVIKGHYGIVETEEKMPNQADALILDVTTNGETKQVRLLGGSGIISKPESISVGGLDFHLSFGSIKVQLPFSITLNDFIAEKYPGTEKGYSSYMSRITVNDERSFDFDIYMNHVLDHGGHRFFQASFNPDEKGTILSVNHDWWGTWVTYLGYTLLYIGLIAIMFVGNTRFRKLSKMLKKVKAKKASMTAVLALFLITNTWAQVFENEPNKQEHEHAHVQEEEVEAVDQAHLHRAPTKAEVDSILKTTVVSKDHAAKFGALVIQDSEGRMKPVNTFASELMRKIHGSETFNGMDENQILLSMLQNPPLWYNVEFVYITKKNDSIRKIVNAPEDQKYLKAVDFFEGLEYKLGPYLEEAYSTNTPNQFQKDFKNFDLKLGLLNQALGGNILRIFPLPNNENNKWISLTDYHKGDFHVTDSLYANFINKSLSFYLMTLENAKRTGNYDQADQLLEAFKQNQKNYGGEVMPSDRKIEMELMYNQYNIFEELLVWYLLVGIIMFTVVILQVFKDNSVYRAIITIGKVGLLICFIIHTAGLIARWYISGHAPWSDAYESILFVGWSTAAIGLIFARKSDLTVASTAFVTAIILFGAHLNWIDPAIANLQPVLDSYWLMIHVSVIVGSYGPFTLGMILGLVTLFLMIFTTEKNKKRMAINIQELIIINEMALTVGLVMLTIGNFLGGQWANESWGRYWGWDPKETWALISIMVYAFVIHMRLVPGLRSRWAFSFASVVAFASIMMTYFGVNFYLVGLHSYASGDKVITPVSVYYSVVFVFVIGAISYWRFKKMYSKTNRRID</sequence>